<dbReference type="InterPro" id="IPR035999">
    <property type="entry name" value="Sec7_dom_sf"/>
</dbReference>
<dbReference type="CDD" id="cd00171">
    <property type="entry name" value="Sec7"/>
    <property type="match status" value="1"/>
</dbReference>
<evidence type="ECO:0000313" key="5">
    <source>
        <dbReference type="Proteomes" id="UP000772434"/>
    </source>
</evidence>
<dbReference type="Proteomes" id="UP000772434">
    <property type="component" value="Unassembled WGS sequence"/>
</dbReference>
<dbReference type="PROSITE" id="PS50190">
    <property type="entry name" value="SEC7"/>
    <property type="match status" value="1"/>
</dbReference>
<dbReference type="SUPFAM" id="SSF48425">
    <property type="entry name" value="Sec7 domain"/>
    <property type="match status" value="1"/>
</dbReference>
<sequence>MLKSGDDFHVQALRSYIGRFDFAEDPLDVALRRLLMDVGLPRETQQIDRVMEAFASRYYQLHPGLFSSEDQPYVLAFSLIMLHTDAFNKSNKRKMTKSDYIKNTRMPGVAPEVLDCFYDNIVFAPFIFVEDPVDVNGQRGFSVDGNRILSASSLSSNASGSTLLGKGNKVDPYYLISNNLLDPLRVDVEMFVPLVNPYSYEGTGGSWNEEELQQAFASPNIIEIGSLDSAKVSPAPFFSAGGSASGPFGSFGSVGTPGSESWSLKVTKLGLLNRKDDMLEGGRKGSNRKWKTFSVLLTGSQLLFVRDPTWASTFLGQNETVGHGYFPQTAMFKPDEVISVKNAIAVYDRSYLKHDNIFRLVLADSRQFLFGTENHSEMNEWISRINYASAFKSAGVRMRPVGMSGRDVQLTGVAAATSHLHDLQHNHFKSDSQWDGDASRDLMDMLSGESVSAFKKSPPRRQVTTMSSASDVDNDVPVAPEVDGADQFKATFDQVKADLAAGRCASPDSDSAEPRHSLPEEHTSLPSRSRVVLSKIRNLESKISASQTQLESDIRFVRNVATLTPFQRSTRERLVLAVQNIAKRITQVRLDLVRYTCHRDVLLNDLEAEGKNWSRAKKVALRAATETLQSHQSVPQMTLSFHESNSIYSPPVSIPSRIYTHKSESTAGSFQESFHSAFEFDPDDAAFADRLGTYRLSSAKNSSNGSLSREEDSVAPLPSKSTPVGRVSDLEASSPRPSQEDVYHERFYTSRESAGSEQAEEWDKTRCAQRVSLVRVPSVIGLVRKFEQEP</sequence>
<dbReference type="GO" id="GO:0005085">
    <property type="term" value="F:guanyl-nucleotide exchange factor activity"/>
    <property type="evidence" value="ECO:0007669"/>
    <property type="project" value="InterPro"/>
</dbReference>
<evidence type="ECO:0000259" key="2">
    <source>
        <dbReference type="PROSITE" id="PS50003"/>
    </source>
</evidence>
<feature type="compositionally biased region" description="Basic and acidic residues" evidence="1">
    <location>
        <begin position="738"/>
        <end position="749"/>
    </location>
</feature>
<dbReference type="Pfam" id="PF01369">
    <property type="entry name" value="Sec7"/>
    <property type="match status" value="1"/>
</dbReference>
<dbReference type="AlphaFoldDB" id="A0A9P5U5R4"/>
<proteinExistence type="predicted"/>
<feature type="compositionally biased region" description="Polar residues" evidence="1">
    <location>
        <begin position="462"/>
        <end position="471"/>
    </location>
</feature>
<dbReference type="EMBL" id="JADNRY010000065">
    <property type="protein sequence ID" value="KAF9068070.1"/>
    <property type="molecule type" value="Genomic_DNA"/>
</dbReference>
<feature type="domain" description="SEC7" evidence="3">
    <location>
        <begin position="1"/>
        <end position="124"/>
    </location>
</feature>
<comment type="caution">
    <text evidence="4">The sequence shown here is derived from an EMBL/GenBank/DDBJ whole genome shotgun (WGS) entry which is preliminary data.</text>
</comment>
<name>A0A9P5U5R4_9AGAR</name>
<reference evidence="4" key="1">
    <citation type="submission" date="2020-11" db="EMBL/GenBank/DDBJ databases">
        <authorList>
            <consortium name="DOE Joint Genome Institute"/>
            <person name="Ahrendt S."/>
            <person name="Riley R."/>
            <person name="Andreopoulos W."/>
            <person name="Labutti K."/>
            <person name="Pangilinan J."/>
            <person name="Ruiz-Duenas F.J."/>
            <person name="Barrasa J.M."/>
            <person name="Sanchez-Garcia M."/>
            <person name="Camarero S."/>
            <person name="Miyauchi S."/>
            <person name="Serrano A."/>
            <person name="Linde D."/>
            <person name="Babiker R."/>
            <person name="Drula E."/>
            <person name="Ayuso-Fernandez I."/>
            <person name="Pacheco R."/>
            <person name="Padilla G."/>
            <person name="Ferreira P."/>
            <person name="Barriuso J."/>
            <person name="Kellner H."/>
            <person name="Castanera R."/>
            <person name="Alfaro M."/>
            <person name="Ramirez L."/>
            <person name="Pisabarro A.G."/>
            <person name="Kuo A."/>
            <person name="Tritt A."/>
            <person name="Lipzen A."/>
            <person name="He G."/>
            <person name="Yan M."/>
            <person name="Ng V."/>
            <person name="Cullen D."/>
            <person name="Martin F."/>
            <person name="Rosso M.-N."/>
            <person name="Henrissat B."/>
            <person name="Hibbett D."/>
            <person name="Martinez A.T."/>
            <person name="Grigoriev I.V."/>
        </authorList>
    </citation>
    <scope>NUCLEOTIDE SEQUENCE</scope>
    <source>
        <strain evidence="4">AH 40177</strain>
    </source>
</reference>
<feature type="region of interest" description="Disordered" evidence="1">
    <location>
        <begin position="698"/>
        <end position="765"/>
    </location>
</feature>
<evidence type="ECO:0000259" key="3">
    <source>
        <dbReference type="PROSITE" id="PS50190"/>
    </source>
</evidence>
<dbReference type="SMART" id="SM00222">
    <property type="entry name" value="Sec7"/>
    <property type="match status" value="1"/>
</dbReference>
<organism evidence="4 5">
    <name type="scientific">Rhodocollybia butyracea</name>
    <dbReference type="NCBI Taxonomy" id="206335"/>
    <lineage>
        <taxon>Eukaryota</taxon>
        <taxon>Fungi</taxon>
        <taxon>Dikarya</taxon>
        <taxon>Basidiomycota</taxon>
        <taxon>Agaricomycotina</taxon>
        <taxon>Agaricomycetes</taxon>
        <taxon>Agaricomycetidae</taxon>
        <taxon>Agaricales</taxon>
        <taxon>Marasmiineae</taxon>
        <taxon>Omphalotaceae</taxon>
        <taxon>Rhodocollybia</taxon>
    </lineage>
</organism>
<feature type="compositionally biased region" description="Low complexity" evidence="1">
    <location>
        <begin position="698"/>
        <end position="707"/>
    </location>
</feature>
<dbReference type="PROSITE" id="PS50003">
    <property type="entry name" value="PH_DOMAIN"/>
    <property type="match status" value="1"/>
</dbReference>
<dbReference type="InterPro" id="IPR041681">
    <property type="entry name" value="PH_9"/>
</dbReference>
<feature type="region of interest" description="Disordered" evidence="1">
    <location>
        <begin position="503"/>
        <end position="529"/>
    </location>
</feature>
<protein>
    <submittedName>
        <fullName evidence="4">Uncharacterized protein</fullName>
    </submittedName>
</protein>
<dbReference type="GO" id="GO:0032012">
    <property type="term" value="P:regulation of ARF protein signal transduction"/>
    <property type="evidence" value="ECO:0007669"/>
    <property type="project" value="InterPro"/>
</dbReference>
<dbReference type="SMART" id="SM00233">
    <property type="entry name" value="PH"/>
    <property type="match status" value="1"/>
</dbReference>
<dbReference type="InterPro" id="IPR011993">
    <property type="entry name" value="PH-like_dom_sf"/>
</dbReference>
<gene>
    <name evidence="4" type="ORF">BDP27DRAFT_1224844</name>
</gene>
<feature type="compositionally biased region" description="Basic and acidic residues" evidence="1">
    <location>
        <begin position="512"/>
        <end position="523"/>
    </location>
</feature>
<dbReference type="InterPro" id="IPR000904">
    <property type="entry name" value="Sec7_dom"/>
</dbReference>
<dbReference type="SUPFAM" id="SSF50729">
    <property type="entry name" value="PH domain-like"/>
    <property type="match status" value="1"/>
</dbReference>
<accession>A0A9P5U5R4</accession>
<evidence type="ECO:0000256" key="1">
    <source>
        <dbReference type="SAM" id="MobiDB-lite"/>
    </source>
</evidence>
<keyword evidence="5" id="KW-1185">Reference proteome</keyword>
<feature type="region of interest" description="Disordered" evidence="1">
    <location>
        <begin position="451"/>
        <end position="476"/>
    </location>
</feature>
<dbReference type="InterPro" id="IPR023394">
    <property type="entry name" value="Sec7_C_sf"/>
</dbReference>
<dbReference type="Gene3D" id="2.30.29.30">
    <property type="entry name" value="Pleckstrin-homology domain (PH domain)/Phosphotyrosine-binding domain (PTB)"/>
    <property type="match status" value="1"/>
</dbReference>
<dbReference type="Pfam" id="PF15410">
    <property type="entry name" value="PH_9"/>
    <property type="match status" value="1"/>
</dbReference>
<dbReference type="InterPro" id="IPR001849">
    <property type="entry name" value="PH_domain"/>
</dbReference>
<dbReference type="PANTHER" id="PTHR10663">
    <property type="entry name" value="GUANYL-NUCLEOTIDE EXCHANGE FACTOR"/>
    <property type="match status" value="1"/>
</dbReference>
<dbReference type="PANTHER" id="PTHR10663:SF405">
    <property type="entry name" value="ARF GUANINE NUCLEOTIDE EXCHANGE FACTOR SYT1"/>
    <property type="match status" value="1"/>
</dbReference>
<feature type="domain" description="PH" evidence="2">
    <location>
        <begin position="265"/>
        <end position="390"/>
    </location>
</feature>
<evidence type="ECO:0000313" key="4">
    <source>
        <dbReference type="EMBL" id="KAF9068070.1"/>
    </source>
</evidence>
<dbReference type="Gene3D" id="1.10.1000.11">
    <property type="entry name" value="Arf Nucleotide-binding Site Opener,domain 2"/>
    <property type="match status" value="1"/>
</dbReference>
<dbReference type="OrthoDB" id="430364at2759"/>